<feature type="compositionally biased region" description="Basic and acidic residues" evidence="1">
    <location>
        <begin position="188"/>
        <end position="205"/>
    </location>
</feature>
<dbReference type="PANTHER" id="PTHR33443">
    <property type="entry name" value="ZGC:112980"/>
    <property type="match status" value="1"/>
</dbReference>
<feature type="compositionally biased region" description="Basic and acidic residues" evidence="1">
    <location>
        <begin position="596"/>
        <end position="608"/>
    </location>
</feature>
<feature type="compositionally biased region" description="Acidic residues" evidence="1">
    <location>
        <begin position="41"/>
        <end position="50"/>
    </location>
</feature>
<feature type="region of interest" description="Disordered" evidence="1">
    <location>
        <begin position="188"/>
        <end position="214"/>
    </location>
</feature>
<reference evidence="2" key="1">
    <citation type="journal article" date="2010" name="Science">
        <title>Plasticity of animal genome architecture unmasked by rapid evolution of a pelagic tunicate.</title>
        <authorList>
            <person name="Denoeud F."/>
            <person name="Henriet S."/>
            <person name="Mungpakdee S."/>
            <person name="Aury J.M."/>
            <person name="Da Silva C."/>
            <person name="Brinkmann H."/>
            <person name="Mikhaleva J."/>
            <person name="Olsen L.C."/>
            <person name="Jubin C."/>
            <person name="Canestro C."/>
            <person name="Bouquet J.M."/>
            <person name="Danks G."/>
            <person name="Poulain J."/>
            <person name="Campsteijn C."/>
            <person name="Adamski M."/>
            <person name="Cross I."/>
            <person name="Yadetie F."/>
            <person name="Muffato M."/>
            <person name="Louis A."/>
            <person name="Butcher S."/>
            <person name="Tsagkogeorga G."/>
            <person name="Konrad A."/>
            <person name="Singh S."/>
            <person name="Jensen M.F."/>
            <person name="Cong E.H."/>
            <person name="Eikeseth-Otteraa H."/>
            <person name="Noel B."/>
            <person name="Anthouard V."/>
            <person name="Porcel B.M."/>
            <person name="Kachouri-Lafond R."/>
            <person name="Nishino A."/>
            <person name="Ugolini M."/>
            <person name="Chourrout P."/>
            <person name="Nishida H."/>
            <person name="Aasland R."/>
            <person name="Huzurbazar S."/>
            <person name="Westhof E."/>
            <person name="Delsuc F."/>
            <person name="Lehrach H."/>
            <person name="Reinhardt R."/>
            <person name="Weissenbach J."/>
            <person name="Roy S.W."/>
            <person name="Artiguenave F."/>
            <person name="Postlethwait J.H."/>
            <person name="Manak J.R."/>
            <person name="Thompson E.M."/>
            <person name="Jaillon O."/>
            <person name="Du Pasquier L."/>
            <person name="Boudinot P."/>
            <person name="Liberles D.A."/>
            <person name="Volff J.N."/>
            <person name="Philippe H."/>
            <person name="Lenhard B."/>
            <person name="Roest Crollius H."/>
            <person name="Wincker P."/>
            <person name="Chourrout D."/>
        </authorList>
    </citation>
    <scope>NUCLEOTIDE SEQUENCE [LARGE SCALE GENOMIC DNA]</scope>
</reference>
<dbReference type="PANTHER" id="PTHR33443:SF30">
    <property type="entry name" value="SARCOSINE DEHYDROGENASE-2C PROTEIN"/>
    <property type="match status" value="1"/>
</dbReference>
<evidence type="ECO:0000256" key="1">
    <source>
        <dbReference type="SAM" id="MobiDB-lite"/>
    </source>
</evidence>
<feature type="region of interest" description="Disordered" evidence="1">
    <location>
        <begin position="152"/>
        <end position="171"/>
    </location>
</feature>
<feature type="compositionally biased region" description="Polar residues" evidence="1">
    <location>
        <begin position="303"/>
        <end position="325"/>
    </location>
</feature>
<dbReference type="Proteomes" id="UP000011014">
    <property type="component" value="Unassembled WGS sequence"/>
</dbReference>
<evidence type="ECO:0000313" key="2">
    <source>
        <dbReference type="EMBL" id="CBY32479.1"/>
    </source>
</evidence>
<feature type="compositionally biased region" description="Basic and acidic residues" evidence="1">
    <location>
        <begin position="624"/>
        <end position="635"/>
    </location>
</feature>
<feature type="compositionally biased region" description="Polar residues" evidence="1">
    <location>
        <begin position="455"/>
        <end position="469"/>
    </location>
</feature>
<feature type="compositionally biased region" description="Basic and acidic residues" evidence="1">
    <location>
        <begin position="13"/>
        <end position="25"/>
    </location>
</feature>
<proteinExistence type="predicted"/>
<feature type="compositionally biased region" description="Basic and acidic residues" evidence="1">
    <location>
        <begin position="517"/>
        <end position="532"/>
    </location>
</feature>
<feature type="region of interest" description="Disordered" evidence="1">
    <location>
        <begin position="1"/>
        <end position="50"/>
    </location>
</feature>
<dbReference type="EMBL" id="FN654355">
    <property type="protein sequence ID" value="CBY32479.1"/>
    <property type="molecule type" value="Genomic_DNA"/>
</dbReference>
<organism evidence="2">
    <name type="scientific">Oikopleura dioica</name>
    <name type="common">Tunicate</name>
    <dbReference type="NCBI Taxonomy" id="34765"/>
    <lineage>
        <taxon>Eukaryota</taxon>
        <taxon>Metazoa</taxon>
        <taxon>Chordata</taxon>
        <taxon>Tunicata</taxon>
        <taxon>Appendicularia</taxon>
        <taxon>Copelata</taxon>
        <taxon>Oikopleuridae</taxon>
        <taxon>Oikopleura</taxon>
    </lineage>
</organism>
<feature type="region of interest" description="Disordered" evidence="1">
    <location>
        <begin position="263"/>
        <end position="325"/>
    </location>
</feature>
<dbReference type="InterPro" id="IPR053234">
    <property type="entry name" value="RPM1_Interactor"/>
</dbReference>
<feature type="compositionally biased region" description="Polar residues" evidence="1">
    <location>
        <begin position="577"/>
        <end position="593"/>
    </location>
</feature>
<dbReference type="AlphaFoldDB" id="E4YA92"/>
<sequence>MTKSESENEIEIEVIKEAREKEPVSEPKIQAIEDSGSENGQDSEESSDDDLIATGTVVKEAEILVHPRSGCPIHPFRKTFKEKKVIAKNEKFCEKCFCYICDIEASKCEYWTDEKVRHCNAYHTKEGLWKFIREKYKERKAKKENLLAIKRDLHEQRKRKRPESSKATAPVIDLADLEEKMKRLEEVRAQKESERLKKKEHERQKKIQNQESFTYQTHEAFDSYESTAPPVAGVSLNYTETIPDFAKSQNQKPKIQMKINFGKPAQDSTPLEPEDNDGLTDPSATKRSRQEESSTESPEKLSTALSRVRNPSSKSGEYSDLPNTTVATVPEDQLKPAGSGLTNSSLSHLQQWLSSTKHNAELQLRKAQDNFKAIEAPGKSAPFKKLDGIRFKRVYDDKKEESNNRTNELKKFHTSIPFNYNQRGGGPPTRGFIERGRGGPPGRGGIRFDIRGRGQNSRGGPQQGFTFRGNNPRGRFQGHGGPPNRGGPPVRGVPPVHHRGMPQRGFPSRGHQQMRGDSFRGRGQSSRDEFSRGRGIGHSSRGGSRAGYSRGPPNQDSFEEDNRPRYGMASNPRRGRSSYTSSNMPRGSGSFNRNHVRQEDFSRGDQRDNPSACDARPNSTRNVPRFDDGKIERPMGRSGPQSSAYDQLLQDVDKHREISKKKNWEISKLDRDIEAELQRTQKKSEPVMLGEVRVAKPETFGKW</sequence>
<gene>
    <name evidence="2" type="ORF">GSOID_T00031816001</name>
</gene>
<accession>E4YA92</accession>
<feature type="region of interest" description="Disordered" evidence="1">
    <location>
        <begin position="417"/>
        <end position="648"/>
    </location>
</feature>
<feature type="compositionally biased region" description="Low complexity" evidence="1">
    <location>
        <begin position="537"/>
        <end position="551"/>
    </location>
</feature>
<name>E4YA92_OIKDI</name>
<protein>
    <submittedName>
        <fullName evidence="2">Uncharacterized protein</fullName>
    </submittedName>
</protein>